<dbReference type="SUPFAM" id="SSF54593">
    <property type="entry name" value="Glyoxalase/Bleomycin resistance protein/Dihydroxybiphenyl dioxygenase"/>
    <property type="match status" value="1"/>
</dbReference>
<name>A0AAJ2NPB9_ALKPS</name>
<dbReference type="InterPro" id="IPR037523">
    <property type="entry name" value="VOC_core"/>
</dbReference>
<evidence type="ECO:0000313" key="2">
    <source>
        <dbReference type="EMBL" id="MDV2886055.1"/>
    </source>
</evidence>
<dbReference type="AlphaFoldDB" id="A0AAJ2NPB9"/>
<dbReference type="Gene3D" id="3.10.180.10">
    <property type="entry name" value="2,3-Dihydroxybiphenyl 1,2-Dioxygenase, domain 1"/>
    <property type="match status" value="1"/>
</dbReference>
<dbReference type="RefSeq" id="WP_323466940.1">
    <property type="nucleotide sequence ID" value="NZ_CP144224.1"/>
</dbReference>
<comment type="caution">
    <text evidence="2">The sequence shown here is derived from an EMBL/GenBank/DDBJ whole genome shotgun (WGS) entry which is preliminary data.</text>
</comment>
<reference evidence="2" key="1">
    <citation type="submission" date="2023-10" db="EMBL/GenBank/DDBJ databases">
        <title>Screening of Alkalihalophilus pseudofirmusBZ-TG-HK211 and Its Alleviation of Salt Stress on Rapeseed Growth.</title>
        <authorList>
            <person name="Zhao B."/>
            <person name="Guo T."/>
        </authorList>
    </citation>
    <scope>NUCLEOTIDE SEQUENCE</scope>
    <source>
        <strain evidence="2">BZ-TG-HK211</strain>
    </source>
</reference>
<evidence type="ECO:0000313" key="3">
    <source>
        <dbReference type="Proteomes" id="UP001285636"/>
    </source>
</evidence>
<dbReference type="Proteomes" id="UP001285636">
    <property type="component" value="Unassembled WGS sequence"/>
</dbReference>
<proteinExistence type="predicted"/>
<gene>
    <name evidence="2" type="ORF">RYX45_12765</name>
</gene>
<protein>
    <recommendedName>
        <fullName evidence="1">VOC domain-containing protein</fullName>
    </recommendedName>
</protein>
<organism evidence="2 3">
    <name type="scientific">Alkalihalophilus pseudofirmus</name>
    <name type="common">Bacillus pseudofirmus</name>
    <dbReference type="NCBI Taxonomy" id="79885"/>
    <lineage>
        <taxon>Bacteria</taxon>
        <taxon>Bacillati</taxon>
        <taxon>Bacillota</taxon>
        <taxon>Bacilli</taxon>
        <taxon>Bacillales</taxon>
        <taxon>Bacillaceae</taxon>
        <taxon>Alkalihalophilus</taxon>
    </lineage>
</organism>
<feature type="domain" description="VOC" evidence="1">
    <location>
        <begin position="2"/>
        <end position="114"/>
    </location>
</feature>
<accession>A0AAJ2NPB9</accession>
<dbReference type="EMBL" id="JAWJAY010000002">
    <property type="protein sequence ID" value="MDV2886055.1"/>
    <property type="molecule type" value="Genomic_DNA"/>
</dbReference>
<sequence>MKLHHLGIDVVDLDKSTDYIQSTYQARFLFEITFGEETIRFFQLNEFVLELIYHPAKEQLSCHIAWQVDSIDHIFDHLNSEHSNQIEGPYQFKNGWTSIFLEVEEKLYVEWVEESLSK</sequence>
<evidence type="ECO:0000259" key="1">
    <source>
        <dbReference type="PROSITE" id="PS51819"/>
    </source>
</evidence>
<dbReference type="PROSITE" id="PS51819">
    <property type="entry name" value="VOC"/>
    <property type="match status" value="1"/>
</dbReference>
<dbReference type="InterPro" id="IPR029068">
    <property type="entry name" value="Glyas_Bleomycin-R_OHBP_Dase"/>
</dbReference>